<name>A0A8K0GLE1_IGNLU</name>
<dbReference type="PROSITE" id="PS50966">
    <property type="entry name" value="ZF_SWIM"/>
    <property type="match status" value="1"/>
</dbReference>
<dbReference type="OrthoDB" id="124789at2759"/>
<dbReference type="InterPro" id="IPR048326">
    <property type="entry name" value="ZSWIM1-3_helical"/>
</dbReference>
<keyword evidence="1" id="KW-0479">Metal-binding</keyword>
<gene>
    <name evidence="3" type="ORF">ILUMI_00282</name>
</gene>
<comment type="caution">
    <text evidence="3">The sequence shown here is derived from an EMBL/GenBank/DDBJ whole genome shotgun (WGS) entry which is preliminary data.</text>
</comment>
<dbReference type="Proteomes" id="UP000801492">
    <property type="component" value="Unassembled WGS sequence"/>
</dbReference>
<sequence>MDEKTVDLGISVGYKFSSLEEFEKRLNNASKSKTLRKESLCPAHIHIKISDSGKEFIVTSVNNTHNHVVTEIEGVDTFRDLAFFTRNMIMSLSSYPEIICIDATYKLLHVKAPVYVILNEDGNGESTIVGMGILVQEDEESLQWFLDIFKSQNTSWVKIRNIMSDKDITEREILKKCFPEAQLHICIFHVLKIFQREITTEKFKITSTTHNEILEILQKMVYSKSNEEFDTFLNKIKSNYPERIFNYLTSNWLHITNEWCSFLGPKVFNFMNHTNNRLEGINAKLKSIIQKHSSLEDFVDGLYVAITSLEKEKNARIANVLNKSKPLHFKDKYKLQYYKYLTPNAFEKLERQFIFENIKFTKCDDYSDEFIVDAKDLTIQATRSTCTCYFFNSMGLPCKHKFAITKYLNGNLFQPTLVLERWTMAYFLQHCSFIKEPHIQHTTAIPSGSSSEVVNIDILPEKNYKATLTSQERYLKNLAKQSLSEQLHEDIRRIILMIETGGGPGRPSGGLRPFVGGGGAISSSFGPPSPQYGVPSSSYGVPHHSDRIVGIDLEDIKQAILVAQYYQASTVSFGGYPSGPSKPSGSYGTPY</sequence>
<evidence type="ECO:0000313" key="4">
    <source>
        <dbReference type="Proteomes" id="UP000801492"/>
    </source>
</evidence>
<proteinExistence type="predicted"/>
<keyword evidence="4" id="KW-1185">Reference proteome</keyword>
<keyword evidence="1" id="KW-0863">Zinc-finger</keyword>
<keyword evidence="1" id="KW-0862">Zinc</keyword>
<dbReference type="Pfam" id="PF21056">
    <property type="entry name" value="ZSWIM1-3_RNaseH-like"/>
    <property type="match status" value="1"/>
</dbReference>
<evidence type="ECO:0000256" key="1">
    <source>
        <dbReference type="PROSITE-ProRule" id="PRU00325"/>
    </source>
</evidence>
<dbReference type="InterPro" id="IPR007527">
    <property type="entry name" value="Znf_SWIM"/>
</dbReference>
<dbReference type="InterPro" id="IPR048324">
    <property type="entry name" value="ZSWIM1-3_RNaseH-like"/>
</dbReference>
<dbReference type="EMBL" id="VTPC01000411">
    <property type="protein sequence ID" value="KAF2905892.1"/>
    <property type="molecule type" value="Genomic_DNA"/>
</dbReference>
<dbReference type="AlphaFoldDB" id="A0A8K0GLE1"/>
<accession>A0A8K0GLE1</accession>
<evidence type="ECO:0000313" key="3">
    <source>
        <dbReference type="EMBL" id="KAF2905892.1"/>
    </source>
</evidence>
<feature type="domain" description="SWIM-type" evidence="2">
    <location>
        <begin position="377"/>
        <end position="409"/>
    </location>
</feature>
<dbReference type="InterPro" id="IPR052579">
    <property type="entry name" value="Zinc_finger_SWIM"/>
</dbReference>
<evidence type="ECO:0000259" key="2">
    <source>
        <dbReference type="PROSITE" id="PS50966"/>
    </source>
</evidence>
<dbReference type="Pfam" id="PF04434">
    <property type="entry name" value="SWIM"/>
    <property type="match status" value="1"/>
</dbReference>
<dbReference type="GO" id="GO:0008270">
    <property type="term" value="F:zinc ion binding"/>
    <property type="evidence" value="ECO:0007669"/>
    <property type="project" value="UniProtKB-KW"/>
</dbReference>
<protein>
    <recommendedName>
        <fullName evidence="2">SWIM-type domain-containing protein</fullName>
    </recommendedName>
</protein>
<organism evidence="3 4">
    <name type="scientific">Ignelater luminosus</name>
    <name type="common">Cucubano</name>
    <name type="synonym">Pyrophorus luminosus</name>
    <dbReference type="NCBI Taxonomy" id="2038154"/>
    <lineage>
        <taxon>Eukaryota</taxon>
        <taxon>Metazoa</taxon>
        <taxon>Ecdysozoa</taxon>
        <taxon>Arthropoda</taxon>
        <taxon>Hexapoda</taxon>
        <taxon>Insecta</taxon>
        <taxon>Pterygota</taxon>
        <taxon>Neoptera</taxon>
        <taxon>Endopterygota</taxon>
        <taxon>Coleoptera</taxon>
        <taxon>Polyphaga</taxon>
        <taxon>Elateriformia</taxon>
        <taxon>Elateroidea</taxon>
        <taxon>Elateridae</taxon>
        <taxon>Agrypninae</taxon>
        <taxon>Pyrophorini</taxon>
        <taxon>Ignelater</taxon>
    </lineage>
</organism>
<reference evidence="3" key="1">
    <citation type="submission" date="2019-08" db="EMBL/GenBank/DDBJ databases">
        <title>The genome of the North American firefly Photinus pyralis.</title>
        <authorList>
            <consortium name="Photinus pyralis genome working group"/>
            <person name="Fallon T.R."/>
            <person name="Sander Lower S.E."/>
            <person name="Weng J.-K."/>
        </authorList>
    </citation>
    <scope>NUCLEOTIDE SEQUENCE</scope>
    <source>
        <strain evidence="3">TRF0915ILg1</strain>
        <tissue evidence="3">Whole body</tissue>
    </source>
</reference>
<dbReference type="Pfam" id="PF21600">
    <property type="entry name" value="ZSWIM1-3_helical"/>
    <property type="match status" value="1"/>
</dbReference>
<dbReference type="PANTHER" id="PTHR31569">
    <property type="entry name" value="SWIM-TYPE DOMAIN-CONTAINING PROTEIN"/>
    <property type="match status" value="1"/>
</dbReference>
<dbReference type="PANTHER" id="PTHR31569:SF4">
    <property type="entry name" value="SWIM-TYPE DOMAIN-CONTAINING PROTEIN"/>
    <property type="match status" value="1"/>
</dbReference>